<evidence type="ECO:0000313" key="3">
    <source>
        <dbReference type="Proteomes" id="UP000461730"/>
    </source>
</evidence>
<gene>
    <name evidence="2" type="ORF">GO493_12825</name>
</gene>
<dbReference type="AlphaFoldDB" id="A0A7K1U484"/>
<dbReference type="EMBL" id="WRXN01000005">
    <property type="protein sequence ID" value="MVT09149.1"/>
    <property type="molecule type" value="Genomic_DNA"/>
</dbReference>
<name>A0A7K1U484_9BACT</name>
<dbReference type="Proteomes" id="UP000461730">
    <property type="component" value="Unassembled WGS sequence"/>
</dbReference>
<keyword evidence="3" id="KW-1185">Reference proteome</keyword>
<feature type="signal peptide" evidence="1">
    <location>
        <begin position="1"/>
        <end position="21"/>
    </location>
</feature>
<evidence type="ECO:0000313" key="2">
    <source>
        <dbReference type="EMBL" id="MVT09149.1"/>
    </source>
</evidence>
<dbReference type="RefSeq" id="WP_157306579.1">
    <property type="nucleotide sequence ID" value="NZ_WRXN01000005.1"/>
</dbReference>
<dbReference type="Pfam" id="PF13585">
    <property type="entry name" value="CHU_C"/>
    <property type="match status" value="1"/>
</dbReference>
<evidence type="ECO:0000256" key="1">
    <source>
        <dbReference type="SAM" id="SignalP"/>
    </source>
</evidence>
<protein>
    <submittedName>
        <fullName evidence="2">T9SS type B sorting domain-containing protein</fullName>
    </submittedName>
</protein>
<reference evidence="2 3" key="1">
    <citation type="submission" date="2019-12" db="EMBL/GenBank/DDBJ databases">
        <title>Chitinophaga sp. strain ysch24 (GDMCC 1.1355), whole genome shotgun sequence.</title>
        <authorList>
            <person name="Zhang X."/>
        </authorList>
    </citation>
    <scope>NUCLEOTIDE SEQUENCE [LARGE SCALE GENOMIC DNA]</scope>
    <source>
        <strain evidence="3">ysch24</strain>
    </source>
</reference>
<keyword evidence="1" id="KW-0732">Signal</keyword>
<accession>A0A7K1U484</accession>
<proteinExistence type="predicted"/>
<dbReference type="InterPro" id="IPR025667">
    <property type="entry name" value="SprB_repeat"/>
</dbReference>
<organism evidence="2 3">
    <name type="scientific">Chitinophaga tropicalis</name>
    <dbReference type="NCBI Taxonomy" id="2683588"/>
    <lineage>
        <taxon>Bacteria</taxon>
        <taxon>Pseudomonadati</taxon>
        <taxon>Bacteroidota</taxon>
        <taxon>Chitinophagia</taxon>
        <taxon>Chitinophagales</taxon>
        <taxon>Chitinophagaceae</taxon>
        <taxon>Chitinophaga</taxon>
    </lineage>
</organism>
<comment type="caution">
    <text evidence="2">The sequence shown here is derived from an EMBL/GenBank/DDBJ whole genome shotgun (WGS) entry which is preliminary data.</text>
</comment>
<dbReference type="InterPro" id="IPR026341">
    <property type="entry name" value="T9SS_type_B"/>
</dbReference>
<sequence length="513" mass="56186">MYLKAGYLCLCLLLCFTCTHAQDIVIRNASLEGMPAQYRAPSQWIVTSSTPDIQPGITGVTFPPSHGNSYVGFRGGRNWLEAICQLLTTPMKAGNRYTISFDLSFARGYDTATCYGALAIYGGHKVNDTLELLWQSGPFDHMEWKRYTAEFTPKGTYEYIVFGGDVRDACETADGIALGIDHLSDSLKEVPVVTLDIQHTCPNSNNGAIKVLATGATQPYRYEWLPGGSTADNISGLAPGNYSVTVYAANNASVKRDITITTTDLSATAEVVTPGCFGDNSNSIIMQPSGGSSPYTYFINGEKEGRMQPEIGNLYAGTYNIIMQDAHGCEYKMPAIEISDPPALILNGLEVKKMSCIGANDAALIFTVKGGTPPYTYSIPGSVRQPDSTIRQLAAGTYNYQITDSHDCYITGAEPVPESDARCAVYVPTAFSPDGNGQNDVFRVKMYDVVNNFRMSIYNRWGQLVYQSTDPKQGWNGERKGIRLDPGTYLWTITYEDHAHQPMQQQGSILLIR</sequence>
<dbReference type="NCBIfam" id="TIGR04131">
    <property type="entry name" value="Bac_Flav_CTERM"/>
    <property type="match status" value="1"/>
</dbReference>
<feature type="chain" id="PRO_5029571922" evidence="1">
    <location>
        <begin position="22"/>
        <end position="513"/>
    </location>
</feature>
<dbReference type="Pfam" id="PF13573">
    <property type="entry name" value="SprB"/>
    <property type="match status" value="3"/>
</dbReference>